<dbReference type="EMBL" id="JAUKTR010000002">
    <property type="protein sequence ID" value="MDO1559023.1"/>
    <property type="molecule type" value="Genomic_DNA"/>
</dbReference>
<sequence length="196" mass="22318">MSSTFDYPTLNAFLAEHGEALAGLRRRDDIARLLKPGGIGVELGVAEGRFSAKILARSRLSFLYSIDMWSGDRGPDVEEYKKALRNLEPFRERNGALRLRFDEALDLFPDGYFDFVYVDGYAHTGEEGGRTFRDWWPKCRSGGIFGGDDYHETFPLVVQAVDAFLEQHGCPRYVIEPLEPAEDWASHYPTWFTVKP</sequence>
<keyword evidence="1" id="KW-0489">Methyltransferase</keyword>
<gene>
    <name evidence="1" type="ORF">Q0812_06225</name>
</gene>
<comment type="caution">
    <text evidence="1">The sequence shown here is derived from an EMBL/GenBank/DDBJ whole genome shotgun (WGS) entry which is preliminary data.</text>
</comment>
<dbReference type="Proteomes" id="UP001169063">
    <property type="component" value="Unassembled WGS sequence"/>
</dbReference>
<dbReference type="EC" id="2.1.1.-" evidence="1"/>
<dbReference type="RefSeq" id="WP_302109451.1">
    <property type="nucleotide sequence ID" value="NZ_JAUKTR010000002.1"/>
</dbReference>
<accession>A0ABT8SMF1</accession>
<dbReference type="Gene3D" id="3.40.50.150">
    <property type="entry name" value="Vaccinia Virus protein VP39"/>
    <property type="match status" value="1"/>
</dbReference>
<organism evidence="1 2">
    <name type="scientific">Peiella sedimenti</name>
    <dbReference type="NCBI Taxonomy" id="3061083"/>
    <lineage>
        <taxon>Bacteria</taxon>
        <taxon>Pseudomonadati</taxon>
        <taxon>Pseudomonadota</taxon>
        <taxon>Alphaproteobacteria</taxon>
        <taxon>Caulobacterales</taxon>
        <taxon>Caulobacteraceae</taxon>
        <taxon>Peiella</taxon>
    </lineage>
</organism>
<name>A0ABT8SMF1_9CAUL</name>
<protein>
    <submittedName>
        <fullName evidence="1">Class I SAM-dependent methyltransferase</fullName>
        <ecNumber evidence="1">2.1.1.-</ecNumber>
    </submittedName>
</protein>
<reference evidence="1" key="1">
    <citation type="submission" date="2023-07" db="EMBL/GenBank/DDBJ databases">
        <title>Brevundimonas soil sp. nov., isolated from the soil of chemical plant.</title>
        <authorList>
            <person name="Wu N."/>
        </authorList>
    </citation>
    <scope>NUCLEOTIDE SEQUENCE</scope>
    <source>
        <strain evidence="1">XZ-24</strain>
    </source>
</reference>
<evidence type="ECO:0000313" key="2">
    <source>
        <dbReference type="Proteomes" id="UP001169063"/>
    </source>
</evidence>
<proteinExistence type="predicted"/>
<dbReference type="GO" id="GO:0032259">
    <property type="term" value="P:methylation"/>
    <property type="evidence" value="ECO:0007669"/>
    <property type="project" value="UniProtKB-KW"/>
</dbReference>
<keyword evidence="1" id="KW-0808">Transferase</keyword>
<evidence type="ECO:0000313" key="1">
    <source>
        <dbReference type="EMBL" id="MDO1559023.1"/>
    </source>
</evidence>
<dbReference type="SUPFAM" id="SSF53335">
    <property type="entry name" value="S-adenosyl-L-methionine-dependent methyltransferases"/>
    <property type="match status" value="1"/>
</dbReference>
<keyword evidence="2" id="KW-1185">Reference proteome</keyword>
<dbReference type="GO" id="GO:0008168">
    <property type="term" value="F:methyltransferase activity"/>
    <property type="evidence" value="ECO:0007669"/>
    <property type="project" value="UniProtKB-KW"/>
</dbReference>
<dbReference type="Pfam" id="PF13578">
    <property type="entry name" value="Methyltransf_24"/>
    <property type="match status" value="1"/>
</dbReference>
<dbReference type="InterPro" id="IPR029063">
    <property type="entry name" value="SAM-dependent_MTases_sf"/>
</dbReference>